<organism evidence="1">
    <name type="scientific">marine sediment metagenome</name>
    <dbReference type="NCBI Taxonomy" id="412755"/>
    <lineage>
        <taxon>unclassified sequences</taxon>
        <taxon>metagenomes</taxon>
        <taxon>ecological metagenomes</taxon>
    </lineage>
</organism>
<dbReference type="AlphaFoldDB" id="A0A0F9NQA9"/>
<name>A0A0F9NQA9_9ZZZZ</name>
<comment type="caution">
    <text evidence="1">The sequence shown here is derived from an EMBL/GenBank/DDBJ whole genome shotgun (WGS) entry which is preliminary data.</text>
</comment>
<protein>
    <submittedName>
        <fullName evidence="1">Uncharacterized protein</fullName>
    </submittedName>
</protein>
<reference evidence="1" key="1">
    <citation type="journal article" date="2015" name="Nature">
        <title>Complex archaea that bridge the gap between prokaryotes and eukaryotes.</title>
        <authorList>
            <person name="Spang A."/>
            <person name="Saw J.H."/>
            <person name="Jorgensen S.L."/>
            <person name="Zaremba-Niedzwiedzka K."/>
            <person name="Martijn J."/>
            <person name="Lind A.E."/>
            <person name="van Eijk R."/>
            <person name="Schleper C."/>
            <person name="Guy L."/>
            <person name="Ettema T.J."/>
        </authorList>
    </citation>
    <scope>NUCLEOTIDE SEQUENCE</scope>
</reference>
<accession>A0A0F9NQA9</accession>
<evidence type="ECO:0000313" key="1">
    <source>
        <dbReference type="EMBL" id="KKN20099.1"/>
    </source>
</evidence>
<dbReference type="EMBL" id="LAZR01003272">
    <property type="protein sequence ID" value="KKN20099.1"/>
    <property type="molecule type" value="Genomic_DNA"/>
</dbReference>
<sequence length="164" mass="18144">MTVWLTPRDWTEDDTITAQRLNDISQNLTYLEERPRDIYHNVYIPGDWTTTSTTPVVALSGLSLSLVTNGGDLLVGMSLNAKMTAAAAIGYFDFRLDGTVYWRQGAPSGGFWLQSDYYQTVNWIVPWTGIGAGAHTLEIMAWVASSTLTIATASEVVNFWALET</sequence>
<gene>
    <name evidence="1" type="ORF">LCGC14_0939070</name>
</gene>
<proteinExistence type="predicted"/>